<dbReference type="EMBL" id="BJWL01000017">
    <property type="protein sequence ID" value="GFZ04960.1"/>
    <property type="molecule type" value="Genomic_DNA"/>
</dbReference>
<dbReference type="OrthoDB" id="2020529at2759"/>
<feature type="compositionally biased region" description="Low complexity" evidence="1">
    <location>
        <begin position="38"/>
        <end position="62"/>
    </location>
</feature>
<proteinExistence type="predicted"/>
<evidence type="ECO:0000313" key="3">
    <source>
        <dbReference type="Proteomes" id="UP000585474"/>
    </source>
</evidence>
<evidence type="ECO:0000256" key="1">
    <source>
        <dbReference type="SAM" id="MobiDB-lite"/>
    </source>
</evidence>
<accession>A0A7J0G2F7</accession>
<gene>
    <name evidence="2" type="ORF">Acr_17g0005320</name>
</gene>
<organism evidence="2 3">
    <name type="scientific">Actinidia rufa</name>
    <dbReference type="NCBI Taxonomy" id="165716"/>
    <lineage>
        <taxon>Eukaryota</taxon>
        <taxon>Viridiplantae</taxon>
        <taxon>Streptophyta</taxon>
        <taxon>Embryophyta</taxon>
        <taxon>Tracheophyta</taxon>
        <taxon>Spermatophyta</taxon>
        <taxon>Magnoliopsida</taxon>
        <taxon>eudicotyledons</taxon>
        <taxon>Gunneridae</taxon>
        <taxon>Pentapetalae</taxon>
        <taxon>asterids</taxon>
        <taxon>Ericales</taxon>
        <taxon>Actinidiaceae</taxon>
        <taxon>Actinidia</taxon>
    </lineage>
</organism>
<name>A0A7J0G2F7_9ERIC</name>
<sequence>MEGVGPRLGRASSRYGPSTGFSGPVRKWKKQWVHVSPSSTSNFSYRNNTYSSNSRSHNNGNNKASALLLCRWTPISPSASADRNSPEEPPTRKFRYTPIVVLEQKKEAAEKIDDKHKTSSVHLFTIETTRESDDAYEKPKAEGALIEEIQATNKNLLNRQHSNVSYLDLDLGLKGHDENP</sequence>
<dbReference type="PANTHER" id="PTHR34572:SF8">
    <property type="entry name" value="(RAPE) HYPOTHETICAL PROTEIN"/>
    <property type="match status" value="1"/>
</dbReference>
<dbReference type="AlphaFoldDB" id="A0A7J0G2F7"/>
<protein>
    <submittedName>
        <fullName evidence="2">Uncharacterized protein</fullName>
    </submittedName>
</protein>
<evidence type="ECO:0000313" key="2">
    <source>
        <dbReference type="EMBL" id="GFZ04960.1"/>
    </source>
</evidence>
<comment type="caution">
    <text evidence="2">The sequence shown here is derived from an EMBL/GenBank/DDBJ whole genome shotgun (WGS) entry which is preliminary data.</text>
</comment>
<reference evidence="2 3" key="1">
    <citation type="submission" date="2019-07" db="EMBL/GenBank/DDBJ databases">
        <title>De Novo Assembly of kiwifruit Actinidia rufa.</title>
        <authorList>
            <person name="Sugita-Konishi S."/>
            <person name="Sato K."/>
            <person name="Mori E."/>
            <person name="Abe Y."/>
            <person name="Kisaki G."/>
            <person name="Hamano K."/>
            <person name="Suezawa K."/>
            <person name="Otani M."/>
            <person name="Fukuda T."/>
            <person name="Manabe T."/>
            <person name="Gomi K."/>
            <person name="Tabuchi M."/>
            <person name="Akimitsu K."/>
            <person name="Kataoka I."/>
        </authorList>
    </citation>
    <scope>NUCLEOTIDE SEQUENCE [LARGE SCALE GENOMIC DNA]</scope>
    <source>
        <strain evidence="3">cv. Fuchu</strain>
    </source>
</reference>
<dbReference type="Proteomes" id="UP000585474">
    <property type="component" value="Unassembled WGS sequence"/>
</dbReference>
<keyword evidence="3" id="KW-1185">Reference proteome</keyword>
<dbReference type="PANTHER" id="PTHR34572">
    <property type="entry name" value="GOLGIN FAMILY A PROTEIN"/>
    <property type="match status" value="1"/>
</dbReference>
<feature type="region of interest" description="Disordered" evidence="1">
    <location>
        <begin position="1"/>
        <end position="62"/>
    </location>
</feature>